<feature type="region of interest" description="Disordered" evidence="1">
    <location>
        <begin position="1"/>
        <end position="66"/>
    </location>
</feature>
<protein>
    <recommendedName>
        <fullName evidence="5">Myb-like domain-containing protein</fullName>
    </recommendedName>
</protein>
<evidence type="ECO:0000313" key="3">
    <source>
        <dbReference type="EMBL" id="GES85628.1"/>
    </source>
</evidence>
<name>A0A2Z6RFA9_9GLOM</name>
<evidence type="ECO:0000313" key="2">
    <source>
        <dbReference type="EMBL" id="GBC01338.1"/>
    </source>
</evidence>
<evidence type="ECO:0000313" key="4">
    <source>
        <dbReference type="Proteomes" id="UP000247702"/>
    </source>
</evidence>
<dbReference type="OrthoDB" id="2143914at2759"/>
<proteinExistence type="predicted"/>
<dbReference type="Proteomes" id="UP000615446">
    <property type="component" value="Unassembled WGS sequence"/>
</dbReference>
<comment type="caution">
    <text evidence="2">The sequence shown here is derived from an EMBL/GenBank/DDBJ whole genome shotgun (WGS) entry which is preliminary data.</text>
</comment>
<sequence>MGASKEISSEKIDRKKNKGQDITSSKRVKKYSTRRPEGEIIRKKQIEKKKKQEREERRKLRKEEAAKKAEAKNAIEEILEKEGFKKHEEAKGIIHLLSTNKIAYNMSYPKNINELKELIDIRVKVNSFFLFCRLVAAEVNKFFRQLVDADINIGSRHIKCYSSQLWNNDKIITTRIKNILNALSSELANNNISSPSHNNSKKICVRKPGIFVFHKDYEYTIDCKLDNSEKTTSLNTANTYKFLFTEAHFDFLSEKEKQCIIKNVEDHQKNYGSINWKVIIKNLEKECGELRSEDRIKKFWNSRLKRNSREVKKTEDDLLHYNQTTTNSLNNVYNYSMNIPYNSQRNPHNEESPFCNQQYIIIPSIPNAKKPIPLRSKALPKNLEEVFTKQTAFEPLVPSRFA</sequence>
<evidence type="ECO:0008006" key="5">
    <source>
        <dbReference type="Google" id="ProtNLM"/>
    </source>
</evidence>
<organism evidence="2 4">
    <name type="scientific">Rhizophagus clarus</name>
    <dbReference type="NCBI Taxonomy" id="94130"/>
    <lineage>
        <taxon>Eukaryota</taxon>
        <taxon>Fungi</taxon>
        <taxon>Fungi incertae sedis</taxon>
        <taxon>Mucoromycota</taxon>
        <taxon>Glomeromycotina</taxon>
        <taxon>Glomeromycetes</taxon>
        <taxon>Glomerales</taxon>
        <taxon>Glomeraceae</taxon>
        <taxon>Rhizophagus</taxon>
    </lineage>
</organism>
<evidence type="ECO:0000256" key="1">
    <source>
        <dbReference type="SAM" id="MobiDB-lite"/>
    </source>
</evidence>
<dbReference type="EMBL" id="BLAL01000156">
    <property type="protein sequence ID" value="GES85628.1"/>
    <property type="molecule type" value="Genomic_DNA"/>
</dbReference>
<dbReference type="Proteomes" id="UP000247702">
    <property type="component" value="Unassembled WGS sequence"/>
</dbReference>
<gene>
    <name evidence="3" type="ORF">RCL2_001273200</name>
    <name evidence="2" type="ORF">RclHR1_04150002</name>
</gene>
<keyword evidence="4" id="KW-1185">Reference proteome</keyword>
<reference evidence="2 4" key="1">
    <citation type="submission" date="2017-11" db="EMBL/GenBank/DDBJ databases">
        <title>The genome of Rhizophagus clarus HR1 reveals common genetic basis of auxotrophy among arbuscular mycorrhizal fungi.</title>
        <authorList>
            <person name="Kobayashi Y."/>
        </authorList>
    </citation>
    <scope>NUCLEOTIDE SEQUENCE [LARGE SCALE GENOMIC DNA]</scope>
    <source>
        <strain evidence="2 4">HR1</strain>
    </source>
</reference>
<dbReference type="AlphaFoldDB" id="A0A2Z6RFA9"/>
<dbReference type="EMBL" id="BEXD01003502">
    <property type="protein sequence ID" value="GBC01338.1"/>
    <property type="molecule type" value="Genomic_DNA"/>
</dbReference>
<accession>A0A2Z6RFA9</accession>
<reference evidence="3" key="2">
    <citation type="submission" date="2019-10" db="EMBL/GenBank/DDBJ databases">
        <title>Conservation and host-specific expression of non-tandemly repeated heterogenous ribosome RNA gene in arbuscular mycorrhizal fungi.</title>
        <authorList>
            <person name="Maeda T."/>
            <person name="Kobayashi Y."/>
            <person name="Nakagawa T."/>
            <person name="Ezawa T."/>
            <person name="Yamaguchi K."/>
            <person name="Bino T."/>
            <person name="Nishimoto Y."/>
            <person name="Shigenobu S."/>
            <person name="Kawaguchi M."/>
        </authorList>
    </citation>
    <scope>NUCLEOTIDE SEQUENCE</scope>
    <source>
        <strain evidence="3">HR1</strain>
    </source>
</reference>
<feature type="compositionally biased region" description="Basic and acidic residues" evidence="1">
    <location>
        <begin position="34"/>
        <end position="66"/>
    </location>
</feature>